<accession>A0A974SR14</accession>
<dbReference type="RefSeq" id="WP_203388357.1">
    <property type="nucleotide sequence ID" value="NZ_CP064781.1"/>
</dbReference>
<evidence type="ECO:0000313" key="2">
    <source>
        <dbReference type="EMBL" id="QRJ64829.1"/>
    </source>
</evidence>
<dbReference type="KEGG" id="ares:IWH25_05645"/>
<evidence type="ECO:0000256" key="1">
    <source>
        <dbReference type="SAM" id="SignalP"/>
    </source>
</evidence>
<dbReference type="Proteomes" id="UP000663444">
    <property type="component" value="Chromosome"/>
</dbReference>
<dbReference type="AlphaFoldDB" id="A0A974SR14"/>
<feature type="signal peptide" evidence="1">
    <location>
        <begin position="1"/>
        <end position="34"/>
    </location>
</feature>
<organism evidence="2 3">
    <name type="scientific">Azospira restricta</name>
    <dbReference type="NCBI Taxonomy" id="404405"/>
    <lineage>
        <taxon>Bacteria</taxon>
        <taxon>Pseudomonadati</taxon>
        <taxon>Pseudomonadota</taxon>
        <taxon>Betaproteobacteria</taxon>
        <taxon>Rhodocyclales</taxon>
        <taxon>Rhodocyclaceae</taxon>
        <taxon>Azospira</taxon>
    </lineage>
</organism>
<reference evidence="2" key="1">
    <citation type="submission" date="2020-11" db="EMBL/GenBank/DDBJ databases">
        <title>Azospira restricta DSM 18626 genome sequence.</title>
        <authorList>
            <person name="Moe W.M."/>
        </authorList>
    </citation>
    <scope>NUCLEOTIDE SEQUENCE</scope>
    <source>
        <strain evidence="2">DSM 18626</strain>
    </source>
</reference>
<dbReference type="EMBL" id="CP064781">
    <property type="protein sequence ID" value="QRJ64829.1"/>
    <property type="molecule type" value="Genomic_DNA"/>
</dbReference>
<evidence type="ECO:0000313" key="3">
    <source>
        <dbReference type="Proteomes" id="UP000663444"/>
    </source>
</evidence>
<evidence type="ECO:0008006" key="4">
    <source>
        <dbReference type="Google" id="ProtNLM"/>
    </source>
</evidence>
<gene>
    <name evidence="2" type="ORF">IWH25_05645</name>
</gene>
<keyword evidence="3" id="KW-1185">Reference proteome</keyword>
<proteinExistence type="predicted"/>
<feature type="chain" id="PRO_5036810627" description="DUF2946 domain-containing protein" evidence="1">
    <location>
        <begin position="35"/>
        <end position="102"/>
    </location>
</feature>
<keyword evidence="1" id="KW-0732">Signal</keyword>
<protein>
    <recommendedName>
        <fullName evidence="4">DUF2946 domain-containing protein</fullName>
    </recommendedName>
</protein>
<sequence>MIPGLLAPALLRRLRVGLLAILLVCGQAAMLAHAADHAGDGGEPPHVCLLCVAGHNLDGAAPAASVPALPALAGACPAPLAAAPFAAARFLAGARARAPPAA</sequence>
<name>A0A974SR14_9RHOO</name>